<accession>A0A645FSU3</accession>
<reference evidence="1" key="1">
    <citation type="submission" date="2019-08" db="EMBL/GenBank/DDBJ databases">
        <authorList>
            <person name="Kucharzyk K."/>
            <person name="Murdoch R.W."/>
            <person name="Higgins S."/>
            <person name="Loffler F."/>
        </authorList>
    </citation>
    <scope>NUCLEOTIDE SEQUENCE</scope>
</reference>
<proteinExistence type="predicted"/>
<dbReference type="AlphaFoldDB" id="A0A645FSU3"/>
<name>A0A645FSU3_9ZZZZ</name>
<dbReference type="EMBL" id="VSSQ01063990">
    <property type="protein sequence ID" value="MPN16970.1"/>
    <property type="molecule type" value="Genomic_DNA"/>
</dbReference>
<protein>
    <submittedName>
        <fullName evidence="1">Uncharacterized protein</fullName>
    </submittedName>
</protein>
<comment type="caution">
    <text evidence="1">The sequence shown here is derived from an EMBL/GenBank/DDBJ whole genome shotgun (WGS) entry which is preliminary data.</text>
</comment>
<evidence type="ECO:0000313" key="1">
    <source>
        <dbReference type="EMBL" id="MPN16970.1"/>
    </source>
</evidence>
<organism evidence="1">
    <name type="scientific">bioreactor metagenome</name>
    <dbReference type="NCBI Taxonomy" id="1076179"/>
    <lineage>
        <taxon>unclassified sequences</taxon>
        <taxon>metagenomes</taxon>
        <taxon>ecological metagenomes</taxon>
    </lineage>
</organism>
<sequence>MYVAICQNLYVAYVLTHTEDIYPFANLRYAKIMGRKYDGLLSNVEIALHKFRFYYIPILGFISKITYIF</sequence>
<gene>
    <name evidence="1" type="ORF">SDC9_164319</name>
</gene>